<dbReference type="RefSeq" id="WP_281244814.1">
    <property type="nucleotide sequence ID" value="NZ_FOTR01000003.1"/>
</dbReference>
<reference evidence="2" key="1">
    <citation type="submission" date="2016-10" db="EMBL/GenBank/DDBJ databases">
        <authorList>
            <person name="Varghese N."/>
            <person name="Submissions S."/>
        </authorList>
    </citation>
    <scope>NUCLEOTIDE SEQUENCE [LARGE SCALE GENOMIC DNA]</scope>
    <source>
        <strain evidence="2">CGMCC 1.4250</strain>
    </source>
</reference>
<gene>
    <name evidence="1" type="ORF">SAMN04487943_103324</name>
</gene>
<proteinExistence type="predicted"/>
<keyword evidence="2" id="KW-1185">Reference proteome</keyword>
<evidence type="ECO:0000313" key="2">
    <source>
        <dbReference type="Proteomes" id="UP000198565"/>
    </source>
</evidence>
<dbReference type="Proteomes" id="UP000198565">
    <property type="component" value="Unassembled WGS sequence"/>
</dbReference>
<sequence>MIEFHVCMLCGFVSEQEFVYDEYINDNHECLCCGAFDTEMEGNQ</sequence>
<accession>A0A1I4K3C8</accession>
<organism evidence="1 2">
    <name type="scientific">Gracilibacillus orientalis</name>
    <dbReference type="NCBI Taxonomy" id="334253"/>
    <lineage>
        <taxon>Bacteria</taxon>
        <taxon>Bacillati</taxon>
        <taxon>Bacillota</taxon>
        <taxon>Bacilli</taxon>
        <taxon>Bacillales</taxon>
        <taxon>Bacillaceae</taxon>
        <taxon>Gracilibacillus</taxon>
    </lineage>
</organism>
<dbReference type="AlphaFoldDB" id="A0A1I4K3C8"/>
<dbReference type="EMBL" id="FOTR01000003">
    <property type="protein sequence ID" value="SFL73131.1"/>
    <property type="molecule type" value="Genomic_DNA"/>
</dbReference>
<name>A0A1I4K3C8_9BACI</name>
<evidence type="ECO:0000313" key="1">
    <source>
        <dbReference type="EMBL" id="SFL73131.1"/>
    </source>
</evidence>
<dbReference type="STRING" id="334253.SAMN04487943_103324"/>
<protein>
    <submittedName>
        <fullName evidence="1">Uncharacterized protein</fullName>
    </submittedName>
</protein>